<name>D3DYQ6_METRM</name>
<dbReference type="AlphaFoldDB" id="D3DYQ6"/>
<dbReference type="EMBL" id="CP001719">
    <property type="protein sequence ID" value="ADC45976.1"/>
    <property type="molecule type" value="Genomic_DNA"/>
</dbReference>
<dbReference type="InterPro" id="IPR003795">
    <property type="entry name" value="DUF192"/>
</dbReference>
<accession>D3DYQ6</accession>
<dbReference type="RefSeq" id="WP_012954932.1">
    <property type="nucleotide sequence ID" value="NC_013790.1"/>
</dbReference>
<dbReference type="KEGG" id="mru:mru_0124"/>
<dbReference type="HOGENOM" id="CLU_097039_4_2_2"/>
<dbReference type="InterPro" id="IPR038695">
    <property type="entry name" value="Saro_0823-like_sf"/>
</dbReference>
<organism evidence="1 2">
    <name type="scientific">Methanobrevibacter ruminantium (strain ATCC 35063 / DSM 1093 / JCM 13430 / OCM 146 / M1)</name>
    <name type="common">Methanobacterium ruminantium</name>
    <dbReference type="NCBI Taxonomy" id="634498"/>
    <lineage>
        <taxon>Archaea</taxon>
        <taxon>Methanobacteriati</taxon>
        <taxon>Methanobacteriota</taxon>
        <taxon>Methanomada group</taxon>
        <taxon>Methanobacteria</taxon>
        <taxon>Methanobacteriales</taxon>
        <taxon>Methanobacteriaceae</taxon>
        <taxon>Methanobrevibacter</taxon>
    </lineage>
</organism>
<dbReference type="OrthoDB" id="64208at2157"/>
<dbReference type="Proteomes" id="UP000008680">
    <property type="component" value="Chromosome"/>
</dbReference>
<evidence type="ECO:0000313" key="2">
    <source>
        <dbReference type="Proteomes" id="UP000008680"/>
    </source>
</evidence>
<evidence type="ECO:0000313" key="1">
    <source>
        <dbReference type="EMBL" id="ADC45976.1"/>
    </source>
</evidence>
<sequence>MKNNRKNNQNKENNHLKSLHLKKSNEKITDLRIADSFLSRFLGLMFKKDIDYPLLFKIPQNINNRHRSSIHSCFMRFELKLVFIDKNNIIYEISDLKPWRYYAPKKPAKYIIEFDKNGFSDYDLKIGDEVELK</sequence>
<protein>
    <recommendedName>
        <fullName evidence="3">DUF192 domain-containing protein</fullName>
    </recommendedName>
</protein>
<dbReference type="PANTHER" id="PTHR37953:SF1">
    <property type="entry name" value="UPF0127 PROTEIN MJ1496"/>
    <property type="match status" value="1"/>
</dbReference>
<reference evidence="1 2" key="1">
    <citation type="journal article" date="2010" name="PLoS ONE">
        <title>The genome sequence of the rumen methanogen Methanobrevibacter ruminantium reveals new possibilities for controlling ruminant methane emissions.</title>
        <authorList>
            <person name="Leahy S.C."/>
            <person name="Kelly W.J."/>
            <person name="Altermann E."/>
            <person name="Ronimus R.S."/>
            <person name="Yeoman C.J."/>
            <person name="Pacheco D.M."/>
            <person name="Li D."/>
            <person name="Kong Z."/>
            <person name="McTavish S."/>
            <person name="Sang C."/>
            <person name="Lambie S.C."/>
            <person name="Janssen P.H."/>
            <person name="Dey D."/>
            <person name="Attwood G.T."/>
        </authorList>
    </citation>
    <scope>NUCLEOTIDE SEQUENCE [LARGE SCALE GENOMIC DNA]</scope>
    <source>
        <strain evidence="2">ATCC 35063 / DSM 1093 / JCM 13430 / OCM 146 / M1</strain>
    </source>
</reference>
<keyword evidence="2" id="KW-1185">Reference proteome</keyword>
<dbReference type="PANTHER" id="PTHR37953">
    <property type="entry name" value="UPF0127 PROTEIN MJ1496"/>
    <property type="match status" value="1"/>
</dbReference>
<gene>
    <name evidence="1" type="ordered locus">mru_0124</name>
</gene>
<proteinExistence type="predicted"/>
<dbReference type="GeneID" id="8769742"/>
<dbReference type="Gene3D" id="2.60.120.1140">
    <property type="entry name" value="Protein of unknown function DUF192"/>
    <property type="match status" value="1"/>
</dbReference>
<dbReference type="Pfam" id="PF02643">
    <property type="entry name" value="DUF192"/>
    <property type="match status" value="1"/>
</dbReference>
<dbReference type="STRING" id="634498.mru_0124"/>
<dbReference type="PATRIC" id="fig|634498.28.peg.128"/>
<dbReference type="eggNOG" id="arCOG03113">
    <property type="taxonomic scope" value="Archaea"/>
</dbReference>
<evidence type="ECO:0008006" key="3">
    <source>
        <dbReference type="Google" id="ProtNLM"/>
    </source>
</evidence>